<dbReference type="STRING" id="283909.R7UQ18"/>
<dbReference type="AlphaFoldDB" id="R7UQ18"/>
<dbReference type="CDD" id="cd00761">
    <property type="entry name" value="Glyco_tranf_GTA_type"/>
    <property type="match status" value="1"/>
</dbReference>
<dbReference type="OrthoDB" id="2020070at2759"/>
<sequence>MAKGQLSGHSGNIIRKLFRFILILSLTLTFYVAVTRIQQDNTWLSRQHVTILGEKPANCSVGRPCEYEGVVHFRVIVLTYNRPESLGKCLGFLEKVETMGDTMRIEIWIDRSEHHGHVVDNATVKIAEAFRQYWSHPERGRSCAVHIRERFAGLPGQWWDTWRPRLGSNEIGLILEDDIDVAPLAYKWLKAIHAKYDHRNDISGYTLQMQNVNIVAGRKRPLFAPKTEQVFMYPVLGTWGYSPHPRSWRNFQDWVHAVRDSPGNKFRPFVPGLDQINRWYNPRTDTLQSMWQIYYSYVNDLFCVYCNLNKFTGKENVVLAWNRQEDGLHHKGKSTNSTNNLLAYWNETFVDFPDEIIQFENNGTLRNNKFDLR</sequence>
<evidence type="ECO:0000313" key="4">
    <source>
        <dbReference type="Proteomes" id="UP000014760"/>
    </source>
</evidence>
<keyword evidence="1" id="KW-1133">Transmembrane helix</keyword>
<keyword evidence="4" id="KW-1185">Reference proteome</keyword>
<dbReference type="InterPro" id="IPR029044">
    <property type="entry name" value="Nucleotide-diphossugar_trans"/>
</dbReference>
<reference evidence="3" key="3">
    <citation type="submission" date="2015-06" db="UniProtKB">
        <authorList>
            <consortium name="EnsemblMetazoa"/>
        </authorList>
    </citation>
    <scope>IDENTIFICATION</scope>
</reference>
<dbReference type="OMA" id="MLTTINI"/>
<gene>
    <name evidence="2" type="ORF">CAPTEDRAFT_219903</name>
</gene>
<accession>R7UQ18</accession>
<name>R7UQ18_CAPTE</name>
<dbReference type="PANTHER" id="PTHR33604">
    <property type="entry name" value="OSJNBA0004B13.7 PROTEIN"/>
    <property type="match status" value="1"/>
</dbReference>
<dbReference type="PANTHER" id="PTHR33604:SF3">
    <property type="entry name" value="OSJNBA0004B13.7 PROTEIN"/>
    <property type="match status" value="1"/>
</dbReference>
<keyword evidence="1" id="KW-0812">Transmembrane</keyword>
<reference evidence="2 4" key="2">
    <citation type="journal article" date="2013" name="Nature">
        <title>Insights into bilaterian evolution from three spiralian genomes.</title>
        <authorList>
            <person name="Simakov O."/>
            <person name="Marletaz F."/>
            <person name="Cho S.J."/>
            <person name="Edsinger-Gonzales E."/>
            <person name="Havlak P."/>
            <person name="Hellsten U."/>
            <person name="Kuo D.H."/>
            <person name="Larsson T."/>
            <person name="Lv J."/>
            <person name="Arendt D."/>
            <person name="Savage R."/>
            <person name="Osoegawa K."/>
            <person name="de Jong P."/>
            <person name="Grimwood J."/>
            <person name="Chapman J.A."/>
            <person name="Shapiro H."/>
            <person name="Aerts A."/>
            <person name="Otillar R.P."/>
            <person name="Terry A.Y."/>
            <person name="Boore J.L."/>
            <person name="Grigoriev I.V."/>
            <person name="Lindberg D.R."/>
            <person name="Seaver E.C."/>
            <person name="Weisblat D.A."/>
            <person name="Putnam N.H."/>
            <person name="Rokhsar D.S."/>
        </authorList>
    </citation>
    <scope>NUCLEOTIDE SEQUENCE</scope>
    <source>
        <strain evidence="2 4">I ESC-2004</strain>
    </source>
</reference>
<feature type="transmembrane region" description="Helical" evidence="1">
    <location>
        <begin position="17"/>
        <end position="34"/>
    </location>
</feature>
<keyword evidence="1" id="KW-0472">Membrane</keyword>
<evidence type="ECO:0000313" key="3">
    <source>
        <dbReference type="EnsemblMetazoa" id="CapteP219903"/>
    </source>
</evidence>
<dbReference type="EMBL" id="AMQN01007594">
    <property type="status" value="NOT_ANNOTATED_CDS"/>
    <property type="molecule type" value="Genomic_DNA"/>
</dbReference>
<reference evidence="4" key="1">
    <citation type="submission" date="2012-12" db="EMBL/GenBank/DDBJ databases">
        <authorList>
            <person name="Hellsten U."/>
            <person name="Grimwood J."/>
            <person name="Chapman J.A."/>
            <person name="Shapiro H."/>
            <person name="Aerts A."/>
            <person name="Otillar R.P."/>
            <person name="Terry A.Y."/>
            <person name="Boore J.L."/>
            <person name="Simakov O."/>
            <person name="Marletaz F."/>
            <person name="Cho S.-J."/>
            <person name="Edsinger-Gonzales E."/>
            <person name="Havlak P."/>
            <person name="Kuo D.-H."/>
            <person name="Larsson T."/>
            <person name="Lv J."/>
            <person name="Arendt D."/>
            <person name="Savage R."/>
            <person name="Osoegawa K."/>
            <person name="de Jong P."/>
            <person name="Lindberg D.R."/>
            <person name="Seaver E.C."/>
            <person name="Weisblat D.A."/>
            <person name="Putnam N.H."/>
            <person name="Grigoriev I.V."/>
            <person name="Rokhsar D.S."/>
        </authorList>
    </citation>
    <scope>NUCLEOTIDE SEQUENCE</scope>
    <source>
        <strain evidence="4">I ESC-2004</strain>
    </source>
</reference>
<evidence type="ECO:0000313" key="2">
    <source>
        <dbReference type="EMBL" id="ELU06032.1"/>
    </source>
</evidence>
<dbReference type="Gene3D" id="3.90.550.10">
    <property type="entry name" value="Spore Coat Polysaccharide Biosynthesis Protein SpsA, Chain A"/>
    <property type="match status" value="1"/>
</dbReference>
<organism evidence="2">
    <name type="scientific">Capitella teleta</name>
    <name type="common">Polychaete worm</name>
    <dbReference type="NCBI Taxonomy" id="283909"/>
    <lineage>
        <taxon>Eukaryota</taxon>
        <taxon>Metazoa</taxon>
        <taxon>Spiralia</taxon>
        <taxon>Lophotrochozoa</taxon>
        <taxon>Annelida</taxon>
        <taxon>Polychaeta</taxon>
        <taxon>Sedentaria</taxon>
        <taxon>Scolecida</taxon>
        <taxon>Capitellidae</taxon>
        <taxon>Capitella</taxon>
    </lineage>
</organism>
<evidence type="ECO:0000256" key="1">
    <source>
        <dbReference type="SAM" id="Phobius"/>
    </source>
</evidence>
<dbReference type="HOGENOM" id="CLU_051252_0_0_1"/>
<dbReference type="EMBL" id="KB300985">
    <property type="protein sequence ID" value="ELU06032.1"/>
    <property type="molecule type" value="Genomic_DNA"/>
</dbReference>
<dbReference type="EnsemblMetazoa" id="CapteT219903">
    <property type="protein sequence ID" value="CapteP219903"/>
    <property type="gene ID" value="CapteG219903"/>
</dbReference>
<proteinExistence type="predicted"/>
<dbReference type="Proteomes" id="UP000014760">
    <property type="component" value="Unassembled WGS sequence"/>
</dbReference>
<protein>
    <submittedName>
        <fullName evidence="2 3">Uncharacterized protein</fullName>
    </submittedName>
</protein>